<protein>
    <recommendedName>
        <fullName evidence="1">DNA primase DNAG catalytic core N-terminal domain-containing protein</fullName>
    </recommendedName>
</protein>
<dbReference type="AlphaFoldDB" id="A0A0F3ITF7"/>
<comment type="caution">
    <text evidence="2">The sequence shown here is derived from an EMBL/GenBank/DDBJ whole genome shotgun (WGS) entry which is preliminary data.</text>
</comment>
<keyword evidence="3" id="KW-1185">Reference proteome</keyword>
<reference evidence="2 3" key="1">
    <citation type="submission" date="2015-03" db="EMBL/GenBank/DDBJ databases">
        <title>Draft genome sequence of Elstera litoralis.</title>
        <authorList>
            <person name="Rahalkar M.C."/>
            <person name="Dhakephalkar P.K."/>
            <person name="Pore S.D."/>
            <person name="Arora P."/>
            <person name="Kapse N.G."/>
            <person name="Pandit P.S."/>
        </authorList>
    </citation>
    <scope>NUCLEOTIDE SEQUENCE [LARGE SCALE GENOMIC DNA]</scope>
    <source>
        <strain evidence="2 3">Dia-1</strain>
    </source>
</reference>
<dbReference type="PANTHER" id="PTHR30313:SF2">
    <property type="entry name" value="DNA PRIMASE"/>
    <property type="match status" value="1"/>
</dbReference>
<dbReference type="GO" id="GO:0005737">
    <property type="term" value="C:cytoplasm"/>
    <property type="evidence" value="ECO:0007669"/>
    <property type="project" value="TreeGrafter"/>
</dbReference>
<evidence type="ECO:0000259" key="1">
    <source>
        <dbReference type="Pfam" id="PF08275"/>
    </source>
</evidence>
<evidence type="ECO:0000313" key="3">
    <source>
        <dbReference type="Proteomes" id="UP000033774"/>
    </source>
</evidence>
<sequence length="94" mass="10507">MKVALKIQGFDEGLLVEAGLLIRVEEKPDPYDRFRGRVMFPICDKRGRVIAFGGRILGDGQPKYLNSPETPLFHKAAASMPCISPAPQRPRSRK</sequence>
<accession>A0A0F3ITF7</accession>
<dbReference type="InterPro" id="IPR050219">
    <property type="entry name" value="DnaG_primase"/>
</dbReference>
<dbReference type="InterPro" id="IPR013264">
    <property type="entry name" value="DNAG_N"/>
</dbReference>
<dbReference type="Pfam" id="PF08275">
    <property type="entry name" value="DNAG_N"/>
    <property type="match status" value="1"/>
</dbReference>
<evidence type="ECO:0000313" key="2">
    <source>
        <dbReference type="EMBL" id="KJV09833.1"/>
    </source>
</evidence>
<dbReference type="Gene3D" id="3.90.980.10">
    <property type="entry name" value="DNA primase, catalytic core, N-terminal domain"/>
    <property type="match status" value="1"/>
</dbReference>
<feature type="domain" description="DNA primase DNAG catalytic core N-terminal" evidence="1">
    <location>
        <begin position="5"/>
        <end position="76"/>
    </location>
</feature>
<proteinExistence type="predicted"/>
<dbReference type="PATRIC" id="fig|552518.3.peg.1078"/>
<dbReference type="SUPFAM" id="SSF56731">
    <property type="entry name" value="DNA primase core"/>
    <property type="match status" value="1"/>
</dbReference>
<dbReference type="EMBL" id="LAJY01000204">
    <property type="protein sequence ID" value="KJV09833.1"/>
    <property type="molecule type" value="Genomic_DNA"/>
</dbReference>
<dbReference type="PANTHER" id="PTHR30313">
    <property type="entry name" value="DNA PRIMASE"/>
    <property type="match status" value="1"/>
</dbReference>
<organism evidence="2 3">
    <name type="scientific">Elstera litoralis</name>
    <dbReference type="NCBI Taxonomy" id="552518"/>
    <lineage>
        <taxon>Bacteria</taxon>
        <taxon>Pseudomonadati</taxon>
        <taxon>Pseudomonadota</taxon>
        <taxon>Alphaproteobacteria</taxon>
        <taxon>Rhodospirillales</taxon>
        <taxon>Rhodospirillaceae</taxon>
        <taxon>Elstera</taxon>
    </lineage>
</organism>
<dbReference type="Proteomes" id="UP000033774">
    <property type="component" value="Unassembled WGS sequence"/>
</dbReference>
<gene>
    <name evidence="2" type="ORF">VZ95_08950</name>
</gene>
<dbReference type="InterPro" id="IPR037068">
    <property type="entry name" value="DNA_primase_core_N_sf"/>
</dbReference>
<name>A0A0F3ITF7_9PROT</name>
<dbReference type="GO" id="GO:0006269">
    <property type="term" value="P:DNA replication, synthesis of primer"/>
    <property type="evidence" value="ECO:0007669"/>
    <property type="project" value="TreeGrafter"/>
</dbReference>